<evidence type="ECO:0000313" key="4">
    <source>
        <dbReference type="Proteomes" id="UP000012063"/>
    </source>
</evidence>
<proteinExistence type="inferred from homology"/>
<evidence type="ECO:0000259" key="2">
    <source>
        <dbReference type="SMART" id="SM00642"/>
    </source>
</evidence>
<dbReference type="InParanoid" id="M5E363"/>
<sequence length="658" mass="76144">MFKYNFENYHKCIIIGDDFMFKEDLKTNPAKLYYAGNDLGLTFSENEINYKIWSPPAQSAFIEIYADDQGAKKLDELELEASPSDTWKVKIPEEYYNKYYQLRLKLARKEYRFVDPWTKAVGTNSKYGLIVDPTQIYPPSWTRDQKIKLEDPVDTVIYELHVKDFSVSPESGIRHKGKYNAFTERHSVNKEGMLTGIAHLKELGITHVHLLPVYDFASVDDTDPDDYNWGYDPLYYMVPEGSYASNPANESRIYEFKKMVKTLHSYGIGVIMDVVYNHTYHTQNSPFQKIFPNYFYRFTEDGEFANASGCGNEIATEREMMRKYIVDSLLYWSEEYHIDGFRFDLMSSIDRETMLLAEHKLRQENPSVLVYGEPWAAIEPQLEKYQQIHKGDQRGTGISVFNDNYRNALKGDSDGTGKGFIQGKIGLEREINEGIIGSIGLEERRLYGFTLQPGESINYVEAHDNLTLWDKLARSCPGANEEQRKKMHKLAQMILFTSQGVPFIQAGTEFLRTKFGDKNSFDSGVEINELKWERKTTYRDHFNYLKGLINLRSHHPAFRMKKRSDIKDNLHFIDSPFGTVGYGIFNNANEDSWSTILVLLNPSKEWKQFYLPDNRTWAIVVDDKEAGTEPIRFFHSNEVLVPPITGMVIYAADLVTGY</sequence>
<dbReference type="InterPro" id="IPR013783">
    <property type="entry name" value="Ig-like_fold"/>
</dbReference>
<dbReference type="GO" id="GO:0051060">
    <property type="term" value="F:pullulanase activity"/>
    <property type="evidence" value="ECO:0007669"/>
    <property type="project" value="UniProtKB-EC"/>
</dbReference>
<gene>
    <name evidence="3" type="ORF">HSACCH_02188</name>
</gene>
<dbReference type="SUPFAM" id="SSF81296">
    <property type="entry name" value="E set domains"/>
    <property type="match status" value="1"/>
</dbReference>
<dbReference type="AlphaFoldDB" id="M5E363"/>
<dbReference type="Gene3D" id="3.20.20.80">
    <property type="entry name" value="Glycosidases"/>
    <property type="match status" value="1"/>
</dbReference>
<keyword evidence="4" id="KW-1185">Reference proteome</keyword>
<evidence type="ECO:0000313" key="3">
    <source>
        <dbReference type="EMBL" id="CCU80636.1"/>
    </source>
</evidence>
<dbReference type="GO" id="GO:0005975">
    <property type="term" value="P:carbohydrate metabolic process"/>
    <property type="evidence" value="ECO:0007669"/>
    <property type="project" value="InterPro"/>
</dbReference>
<dbReference type="FunCoup" id="M5E363">
    <property type="interactions" value="138"/>
</dbReference>
<dbReference type="Pfam" id="PF21653">
    <property type="entry name" value="pulA_all-beta"/>
    <property type="match status" value="1"/>
</dbReference>
<feature type="domain" description="Glycosyl hydrolase family 13 catalytic" evidence="2">
    <location>
        <begin position="180"/>
        <end position="552"/>
    </location>
</feature>
<keyword evidence="3" id="KW-0326">Glycosidase</keyword>
<dbReference type="CDD" id="cd11341">
    <property type="entry name" value="AmyAc_Pullulanase_LD-like"/>
    <property type="match status" value="1"/>
</dbReference>
<dbReference type="PANTHER" id="PTHR43002">
    <property type="entry name" value="GLYCOGEN DEBRANCHING ENZYME"/>
    <property type="match status" value="1"/>
</dbReference>
<keyword evidence="3" id="KW-0378">Hydrolase</keyword>
<dbReference type="Pfam" id="PF00128">
    <property type="entry name" value="Alpha-amylase"/>
    <property type="match status" value="1"/>
</dbReference>
<dbReference type="SMART" id="SM00642">
    <property type="entry name" value="Aamy"/>
    <property type="match status" value="1"/>
</dbReference>
<dbReference type="NCBIfam" id="TIGR02104">
    <property type="entry name" value="pulA_typeI"/>
    <property type="match status" value="1"/>
</dbReference>
<dbReference type="EMBL" id="CAUI01000023">
    <property type="protein sequence ID" value="CCU80636.1"/>
    <property type="molecule type" value="Genomic_DNA"/>
</dbReference>
<name>M5E363_9FIRM</name>
<comment type="similarity">
    <text evidence="1">Belongs to the glycosyl hydrolase 13 family.</text>
</comment>
<dbReference type="InterPro" id="IPR013780">
    <property type="entry name" value="Glyco_hydro_b"/>
</dbReference>
<dbReference type="EC" id="3.2.1.41" evidence="3"/>
<dbReference type="InterPro" id="IPR011840">
    <property type="entry name" value="PulA_typeI"/>
</dbReference>
<protein>
    <submittedName>
        <fullName evidence="3">Glycogen debranching enzyme / Pullulanase</fullName>
        <ecNumber evidence="3">3.2.1.-</ecNumber>
        <ecNumber evidence="3">3.2.1.41</ecNumber>
    </submittedName>
</protein>
<dbReference type="Gene3D" id="2.60.40.10">
    <property type="entry name" value="Immunoglobulins"/>
    <property type="match status" value="1"/>
</dbReference>
<dbReference type="InterPro" id="IPR004193">
    <property type="entry name" value="Glyco_hydro_13_N"/>
</dbReference>
<dbReference type="InterPro" id="IPR017853">
    <property type="entry name" value="GH"/>
</dbReference>
<dbReference type="EC" id="3.2.1.-" evidence="3"/>
<reference evidence="4" key="1">
    <citation type="journal article" date="2013" name="Genome Announc.">
        <title>Genome Sequence of Halanaerobium saccharolyticum subsp. saccharolyticum Strain DSM 6643T, a Halophilic Hydrogen-Producing Bacterium.</title>
        <authorList>
            <person name="Kivisto A."/>
            <person name="Larjo A."/>
            <person name="Ciranna A."/>
            <person name="Santala V."/>
            <person name="Roos C."/>
            <person name="Karp M."/>
        </authorList>
    </citation>
    <scope>NUCLEOTIDE SEQUENCE [LARGE SCALE GENOMIC DNA]</scope>
    <source>
        <strain evidence="4">DSM 6643</strain>
    </source>
</reference>
<accession>M5E363</accession>
<dbReference type="InterPro" id="IPR014756">
    <property type="entry name" value="Ig_E-set"/>
</dbReference>
<dbReference type="Pfam" id="PF02922">
    <property type="entry name" value="CBM_48"/>
    <property type="match status" value="1"/>
</dbReference>
<dbReference type="SUPFAM" id="SSF51445">
    <property type="entry name" value="(Trans)glycosidases"/>
    <property type="match status" value="1"/>
</dbReference>
<comment type="caution">
    <text evidence="3">The sequence shown here is derived from an EMBL/GenBank/DDBJ whole genome shotgun (WGS) entry which is preliminary data.</text>
</comment>
<dbReference type="InterPro" id="IPR049117">
    <property type="entry name" value="pulA_all-beta"/>
</dbReference>
<dbReference type="Gene3D" id="2.60.40.1180">
    <property type="entry name" value="Golgi alpha-mannosidase II"/>
    <property type="match status" value="1"/>
</dbReference>
<organism evidence="3 4">
    <name type="scientific">Halanaerobium saccharolyticum subsp. saccharolyticum DSM 6643</name>
    <dbReference type="NCBI Taxonomy" id="1293054"/>
    <lineage>
        <taxon>Bacteria</taxon>
        <taxon>Bacillati</taxon>
        <taxon>Bacillota</taxon>
        <taxon>Clostridia</taxon>
        <taxon>Halanaerobiales</taxon>
        <taxon>Halanaerobiaceae</taxon>
        <taxon>Halanaerobium</taxon>
    </lineage>
</organism>
<dbReference type="InterPro" id="IPR006047">
    <property type="entry name" value="GH13_cat_dom"/>
</dbReference>
<dbReference type="Proteomes" id="UP000012063">
    <property type="component" value="Unassembled WGS sequence"/>
</dbReference>
<dbReference type="STRING" id="1293054.HSACCH_02188"/>
<dbReference type="CDD" id="cd02860">
    <property type="entry name" value="E_set_Pullulanase"/>
    <property type="match status" value="1"/>
</dbReference>
<evidence type="ECO:0000256" key="1">
    <source>
        <dbReference type="ARBA" id="ARBA00008061"/>
    </source>
</evidence>
<dbReference type="eggNOG" id="COG1523">
    <property type="taxonomic scope" value="Bacteria"/>
</dbReference>